<keyword evidence="2" id="KW-1185">Reference proteome</keyword>
<reference evidence="1" key="1">
    <citation type="submission" date="2024-03" db="EMBL/GenBank/DDBJ databases">
        <title>WGS assembly of Saponaria officinalis var. Norfolk2.</title>
        <authorList>
            <person name="Jenkins J."/>
            <person name="Shu S."/>
            <person name="Grimwood J."/>
            <person name="Barry K."/>
            <person name="Goodstein D."/>
            <person name="Schmutz J."/>
            <person name="Leebens-Mack J."/>
            <person name="Osbourn A."/>
        </authorList>
    </citation>
    <scope>NUCLEOTIDE SEQUENCE [LARGE SCALE GENOMIC DNA]</scope>
    <source>
        <strain evidence="1">JIC</strain>
    </source>
</reference>
<dbReference type="SUPFAM" id="SSF56219">
    <property type="entry name" value="DNase I-like"/>
    <property type="match status" value="1"/>
</dbReference>
<dbReference type="AlphaFoldDB" id="A0AAW1GWK2"/>
<organism evidence="1 2">
    <name type="scientific">Saponaria officinalis</name>
    <name type="common">Common soapwort</name>
    <name type="synonym">Lychnis saponaria</name>
    <dbReference type="NCBI Taxonomy" id="3572"/>
    <lineage>
        <taxon>Eukaryota</taxon>
        <taxon>Viridiplantae</taxon>
        <taxon>Streptophyta</taxon>
        <taxon>Embryophyta</taxon>
        <taxon>Tracheophyta</taxon>
        <taxon>Spermatophyta</taxon>
        <taxon>Magnoliopsida</taxon>
        <taxon>eudicotyledons</taxon>
        <taxon>Gunneridae</taxon>
        <taxon>Pentapetalae</taxon>
        <taxon>Caryophyllales</taxon>
        <taxon>Caryophyllaceae</taxon>
        <taxon>Caryophylleae</taxon>
        <taxon>Saponaria</taxon>
    </lineage>
</organism>
<name>A0AAW1GWK2_SAPOF</name>
<gene>
    <name evidence="1" type="ORF">RND81_13G061800</name>
</gene>
<dbReference type="PANTHER" id="PTHR33710:SF64">
    <property type="entry name" value="ENDONUCLEASE_EXONUCLEASE_PHOSPHATASE DOMAIN-CONTAINING PROTEIN"/>
    <property type="match status" value="1"/>
</dbReference>
<accession>A0AAW1GWK2</accession>
<evidence type="ECO:0008006" key="3">
    <source>
        <dbReference type="Google" id="ProtNLM"/>
    </source>
</evidence>
<dbReference type="PANTHER" id="PTHR33710">
    <property type="entry name" value="BNAC02G09200D PROTEIN"/>
    <property type="match status" value="1"/>
</dbReference>
<dbReference type="Proteomes" id="UP001443914">
    <property type="component" value="Unassembled WGS sequence"/>
</dbReference>
<comment type="caution">
    <text evidence="1">The sequence shown here is derived from an EMBL/GenBank/DDBJ whole genome shotgun (WGS) entry which is preliminary data.</text>
</comment>
<protein>
    <recommendedName>
        <fullName evidence="3">Reverse transcriptase</fullName>
    </recommendedName>
</protein>
<proteinExistence type="predicted"/>
<dbReference type="Gene3D" id="3.60.10.10">
    <property type="entry name" value="Endonuclease/exonuclease/phosphatase"/>
    <property type="match status" value="1"/>
</dbReference>
<dbReference type="InterPro" id="IPR036691">
    <property type="entry name" value="Endo/exonu/phosph_ase_sf"/>
</dbReference>
<evidence type="ECO:0000313" key="2">
    <source>
        <dbReference type="Proteomes" id="UP001443914"/>
    </source>
</evidence>
<evidence type="ECO:0000313" key="1">
    <source>
        <dbReference type="EMBL" id="KAK9668455.1"/>
    </source>
</evidence>
<sequence length="439" mass="49393">MGLLETRIREVNSAKILRSNFRGLSVSYNYTVHRNGRIWIIWNPSTVTVLPVVFHPQFIHFQEWVVLGDFNVVRDISERISMVLPNLDDILVFNACILDCGLIDLQSSGCEYTWTSNQDGSDRVWSKLDRALVNGPWLAKFSSSSVHFPPAGISDHSPYIVTIFPEAARPRRFSFLKFWISLPGYHSLVKEAWDIPALGSATSKFLAKMRNVRTVLRQFHKCNVSGLQKRLSSLKSALDECSLALQMQPSCPVLLQQHRNTLNSYLNLKHAELSMLAQKAKADRIIHNDANTHMFYARIKERHNSQVIGTITDHHGNTRTGPAQVIKGFLSYYQHLLGNSAATHALDNSLIASGARVCSSDWAKFIMPVTNAEVKEALLSIDPNSSPGSDGFSSGFFISAWNLIESDFCSVIKEYFRTSRMPKQINTTLITLIPKKKVV</sequence>
<dbReference type="EMBL" id="JBDFQZ010000013">
    <property type="protein sequence ID" value="KAK9668455.1"/>
    <property type="molecule type" value="Genomic_DNA"/>
</dbReference>